<name>A0AAD5KB24_9FUNG</name>
<comment type="caution">
    <text evidence="1">The sequence shown here is derived from an EMBL/GenBank/DDBJ whole genome shotgun (WGS) entry which is preliminary data.</text>
</comment>
<proteinExistence type="predicted"/>
<organism evidence="1 2">
    <name type="scientific">Phascolomyces articulosus</name>
    <dbReference type="NCBI Taxonomy" id="60185"/>
    <lineage>
        <taxon>Eukaryota</taxon>
        <taxon>Fungi</taxon>
        <taxon>Fungi incertae sedis</taxon>
        <taxon>Mucoromycota</taxon>
        <taxon>Mucoromycotina</taxon>
        <taxon>Mucoromycetes</taxon>
        <taxon>Mucorales</taxon>
        <taxon>Lichtheimiaceae</taxon>
        <taxon>Phascolomyces</taxon>
    </lineage>
</organism>
<evidence type="ECO:0000313" key="2">
    <source>
        <dbReference type="Proteomes" id="UP001209540"/>
    </source>
</evidence>
<protein>
    <submittedName>
        <fullName evidence="1">Uncharacterized protein</fullName>
    </submittedName>
</protein>
<gene>
    <name evidence="1" type="ORF">BDA99DRAFT_559074</name>
</gene>
<dbReference type="Proteomes" id="UP001209540">
    <property type="component" value="Unassembled WGS sequence"/>
</dbReference>
<dbReference type="AlphaFoldDB" id="A0AAD5KB24"/>
<keyword evidence="2" id="KW-1185">Reference proteome</keyword>
<reference evidence="1" key="1">
    <citation type="journal article" date="2022" name="IScience">
        <title>Evolution of zygomycete secretomes and the origins of terrestrial fungal ecologies.</title>
        <authorList>
            <person name="Chang Y."/>
            <person name="Wang Y."/>
            <person name="Mondo S."/>
            <person name="Ahrendt S."/>
            <person name="Andreopoulos W."/>
            <person name="Barry K."/>
            <person name="Beard J."/>
            <person name="Benny G.L."/>
            <person name="Blankenship S."/>
            <person name="Bonito G."/>
            <person name="Cuomo C."/>
            <person name="Desiro A."/>
            <person name="Gervers K.A."/>
            <person name="Hundley H."/>
            <person name="Kuo A."/>
            <person name="LaButti K."/>
            <person name="Lang B.F."/>
            <person name="Lipzen A."/>
            <person name="O'Donnell K."/>
            <person name="Pangilinan J."/>
            <person name="Reynolds N."/>
            <person name="Sandor L."/>
            <person name="Smith M.E."/>
            <person name="Tsang A."/>
            <person name="Grigoriev I.V."/>
            <person name="Stajich J.E."/>
            <person name="Spatafora J.W."/>
        </authorList>
    </citation>
    <scope>NUCLEOTIDE SEQUENCE</scope>
    <source>
        <strain evidence="1">RSA 2281</strain>
    </source>
</reference>
<evidence type="ECO:0000313" key="1">
    <source>
        <dbReference type="EMBL" id="KAI9264978.1"/>
    </source>
</evidence>
<reference evidence="1" key="2">
    <citation type="submission" date="2023-02" db="EMBL/GenBank/DDBJ databases">
        <authorList>
            <consortium name="DOE Joint Genome Institute"/>
            <person name="Mondo S.J."/>
            <person name="Chang Y."/>
            <person name="Wang Y."/>
            <person name="Ahrendt S."/>
            <person name="Andreopoulos W."/>
            <person name="Barry K."/>
            <person name="Beard J."/>
            <person name="Benny G.L."/>
            <person name="Blankenship S."/>
            <person name="Bonito G."/>
            <person name="Cuomo C."/>
            <person name="Desiro A."/>
            <person name="Gervers K.A."/>
            <person name="Hundley H."/>
            <person name="Kuo A."/>
            <person name="LaButti K."/>
            <person name="Lang B.F."/>
            <person name="Lipzen A."/>
            <person name="O'Donnell K."/>
            <person name="Pangilinan J."/>
            <person name="Reynolds N."/>
            <person name="Sandor L."/>
            <person name="Smith M.W."/>
            <person name="Tsang A."/>
            <person name="Grigoriev I.V."/>
            <person name="Stajich J.E."/>
            <person name="Spatafora J.W."/>
        </authorList>
    </citation>
    <scope>NUCLEOTIDE SEQUENCE</scope>
    <source>
        <strain evidence="1">RSA 2281</strain>
    </source>
</reference>
<sequence length="270" mass="31509">MNETTLVWDVIYQILDECIKIELAESQRLIDQSNKKTCWSSELILINHQCYDFILNNARFHKLQVFYLLGQTTRQRDPVIIGVDNDKSTKNNEWTMLHISLSNQQRLLPDKQVCMFSFLEVRPPRKPASLLQLENNKTVATTTKRSNHRRYWYRQESSRIIMSGDGRVVPLFRYQHMIGDIEEFATLNAASIWVWRSPTSPWLYRNLPNYRLLLDNPENELLIWHHPSPSCQQRKGGEGLDQLSIAERVLHQNVSLFANLGSPATAAQFL</sequence>
<accession>A0AAD5KB24</accession>
<dbReference type="EMBL" id="JAIXMP010000011">
    <property type="protein sequence ID" value="KAI9264978.1"/>
    <property type="molecule type" value="Genomic_DNA"/>
</dbReference>